<dbReference type="OrthoDB" id="4883757at2759"/>
<name>A0A2K0TTF7_9HYPO</name>
<organism evidence="1 2">
    <name type="scientific">Trichoderma gamsii</name>
    <dbReference type="NCBI Taxonomy" id="398673"/>
    <lineage>
        <taxon>Eukaryota</taxon>
        <taxon>Fungi</taxon>
        <taxon>Dikarya</taxon>
        <taxon>Ascomycota</taxon>
        <taxon>Pezizomycotina</taxon>
        <taxon>Sordariomycetes</taxon>
        <taxon>Hypocreomycetidae</taxon>
        <taxon>Hypocreales</taxon>
        <taxon>Hypocreaceae</taxon>
        <taxon>Trichoderma</taxon>
    </lineage>
</organism>
<accession>A0A2K0TTF7</accession>
<dbReference type="Proteomes" id="UP000236546">
    <property type="component" value="Unassembled WGS sequence"/>
</dbReference>
<proteinExistence type="predicted"/>
<evidence type="ECO:0000313" key="1">
    <source>
        <dbReference type="EMBL" id="PNP48786.1"/>
    </source>
</evidence>
<gene>
    <name evidence="1" type="ORF">TGAMA5MH_00240</name>
</gene>
<protein>
    <submittedName>
        <fullName evidence="1">Uncharacterized protein</fullName>
    </submittedName>
</protein>
<sequence length="400" mass="45220">MLTSVMCDTGGILIKDRALEFFIPGSIRPGSPWTWVVPGFSESVADMISVLTLCGVVWDLELLRIESELAVNGTAVASKEILIALCSWFGGKVHPATPQRTGVTLHDIVLKFRHLGSQESINAKHFIITRDFTGTIDITASPSEDKLTNEDGLERPFSILRGSIKTLHGNETVELIIGSQYGITNSGMTLIKNCYASHVQCFISGWCASHLYYRQAHSRQAFTWKVHEQDQAKTQDEIDEYKTRGFEFSSPGNVGPISRTLYDGDSLMIDYGDLYRTFLKWSDCELLDECLYERRQNVQGISWVESDGRILDFQSPWEICFRGNRATFASAGSDIPKKRWRRLANAIAVNTQRPNKDTVRGFRSVVGWRLFRRGWQMRMLKESGTAYPGLRDATPWSWVL</sequence>
<comment type="caution">
    <text evidence="1">The sequence shown here is derived from an EMBL/GenBank/DDBJ whole genome shotgun (WGS) entry which is preliminary data.</text>
</comment>
<dbReference type="EMBL" id="MTYH01000002">
    <property type="protein sequence ID" value="PNP48786.1"/>
    <property type="molecule type" value="Genomic_DNA"/>
</dbReference>
<dbReference type="AlphaFoldDB" id="A0A2K0TTF7"/>
<reference evidence="1 2" key="1">
    <citation type="submission" date="2017-02" db="EMBL/GenBank/DDBJ databases">
        <title>Genomes of Trichoderma spp. with biocontrol activity.</title>
        <authorList>
            <person name="Gardiner D."/>
            <person name="Kazan K."/>
            <person name="Vos C."/>
            <person name="Harvey P."/>
        </authorList>
    </citation>
    <scope>NUCLEOTIDE SEQUENCE [LARGE SCALE GENOMIC DNA]</scope>
    <source>
        <strain evidence="1 2">A5MH</strain>
    </source>
</reference>
<evidence type="ECO:0000313" key="2">
    <source>
        <dbReference type="Proteomes" id="UP000236546"/>
    </source>
</evidence>